<sequence length="163" mass="18667">MDRNGNPFFKTVNNGYGESWQASGGVDPRHMQETPEYKDLGERELALKNSLRTYKHEVLKEMRENGELDTQIYERIKNDMNVAKKSSVIPKDFPGARDEMKYPEPGLNIGNLLYRTSNMGYGTTKPSDQDLPNFTKQFLGGNFHDTGLNTNKTPSRVHMNYDQ</sequence>
<reference evidence="1 2" key="1">
    <citation type="submission" date="2014-06" db="EMBL/GenBank/DDBJ databases">
        <authorList>
            <person name="Swart Estienne"/>
        </authorList>
    </citation>
    <scope>NUCLEOTIDE SEQUENCE [LARGE SCALE GENOMIC DNA]</scope>
    <source>
        <strain evidence="1 2">130c</strain>
    </source>
</reference>
<proteinExistence type="predicted"/>
<organism evidence="1 2">
    <name type="scientific">Stylonychia lemnae</name>
    <name type="common">Ciliate</name>
    <dbReference type="NCBI Taxonomy" id="5949"/>
    <lineage>
        <taxon>Eukaryota</taxon>
        <taxon>Sar</taxon>
        <taxon>Alveolata</taxon>
        <taxon>Ciliophora</taxon>
        <taxon>Intramacronucleata</taxon>
        <taxon>Spirotrichea</taxon>
        <taxon>Stichotrichia</taxon>
        <taxon>Sporadotrichida</taxon>
        <taxon>Oxytrichidae</taxon>
        <taxon>Stylonychinae</taxon>
        <taxon>Stylonychia</taxon>
    </lineage>
</organism>
<accession>A0A077ZVT8</accession>
<evidence type="ECO:0000313" key="1">
    <source>
        <dbReference type="EMBL" id="CDW74065.1"/>
    </source>
</evidence>
<name>A0A077ZVT8_STYLE</name>
<dbReference type="OMA" id="ARDEMKY"/>
<protein>
    <submittedName>
        <fullName evidence="1">Uncharacterized protein</fullName>
    </submittedName>
</protein>
<keyword evidence="2" id="KW-1185">Reference proteome</keyword>
<dbReference type="Proteomes" id="UP000039865">
    <property type="component" value="Unassembled WGS sequence"/>
</dbReference>
<gene>
    <name evidence="1" type="primary">Contig2819.g3022</name>
    <name evidence="1" type="ORF">STYLEM_3058</name>
</gene>
<dbReference type="OrthoDB" id="306578at2759"/>
<dbReference type="AlphaFoldDB" id="A0A077ZVT8"/>
<evidence type="ECO:0000313" key="2">
    <source>
        <dbReference type="Proteomes" id="UP000039865"/>
    </source>
</evidence>
<dbReference type="InParanoid" id="A0A077ZVT8"/>
<dbReference type="EMBL" id="CCKQ01002962">
    <property type="protein sequence ID" value="CDW74065.1"/>
    <property type="molecule type" value="Genomic_DNA"/>
</dbReference>